<accession>A0ABS5C0W5</accession>
<evidence type="ECO:0000256" key="4">
    <source>
        <dbReference type="SAM" id="Phobius"/>
    </source>
</evidence>
<dbReference type="Proteomes" id="UP000676565">
    <property type="component" value="Unassembled WGS sequence"/>
</dbReference>
<feature type="transmembrane region" description="Helical" evidence="4">
    <location>
        <begin position="146"/>
        <end position="166"/>
    </location>
</feature>
<keyword evidence="4" id="KW-0472">Membrane</keyword>
<dbReference type="PANTHER" id="PTHR10434">
    <property type="entry name" value="1-ACYL-SN-GLYCEROL-3-PHOSPHATE ACYLTRANSFERASE"/>
    <property type="match status" value="1"/>
</dbReference>
<evidence type="ECO:0000313" key="7">
    <source>
        <dbReference type="Proteomes" id="UP000676565"/>
    </source>
</evidence>
<dbReference type="CDD" id="cd07989">
    <property type="entry name" value="LPLAT_AGPAT-like"/>
    <property type="match status" value="1"/>
</dbReference>
<sequence length="401" mass="43742">MPESESPQVRRDRHSALGAAAIVCLSVPALAILVIDSPADARRGNVLWLVGSMVGFALLPFLYWAPYRALGLVPLAAVAWLAAVGHGVYWGEWPGWAHGAPLGLIVGALARGRRGQEPWPETAALFGATLVGFGIAWACVTRGRPFAAPQGLVLIASVALVGWSWARLFRPLFELVVEPVLWLMYRVRRAGPGFTDFPRTGPCLVIANHACWLDPVFLAKVLPRPLTPMMTAKFYDLPLIRRLMVAFGIIRVPEKALKKDAPELLEAIAALDRGECVVIFPEGYLRRSEDRPLRRFGQGVWQVLKARPSTPVFATWIEGAWGSYTSHSKGVPMKNKKPDFRRSIGVGASAAVVVPPDILSAHLPTRTHLMNLVGAARVHLGLDPLPPFELPAKTDDIENEG</sequence>
<evidence type="ECO:0000256" key="3">
    <source>
        <dbReference type="ARBA" id="ARBA00023315"/>
    </source>
</evidence>
<dbReference type="EMBL" id="JAGKQQ010000001">
    <property type="protein sequence ID" value="MBP3959633.1"/>
    <property type="molecule type" value="Genomic_DNA"/>
</dbReference>
<feature type="transmembrane region" description="Helical" evidence="4">
    <location>
        <begin position="72"/>
        <end position="89"/>
    </location>
</feature>
<dbReference type="Pfam" id="PF01553">
    <property type="entry name" value="Acyltransferase"/>
    <property type="match status" value="1"/>
</dbReference>
<gene>
    <name evidence="6" type="ORF">J8F10_30680</name>
</gene>
<feature type="domain" description="Phospholipid/glycerol acyltransferase" evidence="5">
    <location>
        <begin position="203"/>
        <end position="320"/>
    </location>
</feature>
<dbReference type="InterPro" id="IPR002123">
    <property type="entry name" value="Plipid/glycerol_acylTrfase"/>
</dbReference>
<keyword evidence="7" id="KW-1185">Reference proteome</keyword>
<comment type="caution">
    <text evidence="6">The sequence shown here is derived from an EMBL/GenBank/DDBJ whole genome shotgun (WGS) entry which is preliminary data.</text>
</comment>
<dbReference type="RefSeq" id="WP_210660354.1">
    <property type="nucleotide sequence ID" value="NZ_JAGKQQ010000001.1"/>
</dbReference>
<dbReference type="GO" id="GO:0016746">
    <property type="term" value="F:acyltransferase activity"/>
    <property type="evidence" value="ECO:0007669"/>
    <property type="project" value="UniProtKB-KW"/>
</dbReference>
<evidence type="ECO:0000256" key="2">
    <source>
        <dbReference type="ARBA" id="ARBA00022679"/>
    </source>
</evidence>
<comment type="pathway">
    <text evidence="1">Lipid metabolism.</text>
</comment>
<proteinExistence type="predicted"/>
<dbReference type="SUPFAM" id="SSF69593">
    <property type="entry name" value="Glycerol-3-phosphate (1)-acyltransferase"/>
    <property type="match status" value="1"/>
</dbReference>
<feature type="transmembrane region" description="Helical" evidence="4">
    <location>
        <begin position="16"/>
        <end position="35"/>
    </location>
</feature>
<keyword evidence="3 6" id="KW-0012">Acyltransferase</keyword>
<evidence type="ECO:0000259" key="5">
    <source>
        <dbReference type="SMART" id="SM00563"/>
    </source>
</evidence>
<keyword evidence="4" id="KW-0812">Transmembrane</keyword>
<feature type="transmembrane region" description="Helical" evidence="4">
    <location>
        <begin position="47"/>
        <end position="65"/>
    </location>
</feature>
<keyword evidence="4" id="KW-1133">Transmembrane helix</keyword>
<name>A0ABS5C0W5_9BACT</name>
<evidence type="ECO:0000256" key="1">
    <source>
        <dbReference type="ARBA" id="ARBA00005189"/>
    </source>
</evidence>
<dbReference type="PANTHER" id="PTHR10434:SF11">
    <property type="entry name" value="1-ACYL-SN-GLYCEROL-3-PHOSPHATE ACYLTRANSFERASE"/>
    <property type="match status" value="1"/>
</dbReference>
<dbReference type="SMART" id="SM00563">
    <property type="entry name" value="PlsC"/>
    <property type="match status" value="1"/>
</dbReference>
<organism evidence="6 7">
    <name type="scientific">Gemmata palustris</name>
    <dbReference type="NCBI Taxonomy" id="2822762"/>
    <lineage>
        <taxon>Bacteria</taxon>
        <taxon>Pseudomonadati</taxon>
        <taxon>Planctomycetota</taxon>
        <taxon>Planctomycetia</taxon>
        <taxon>Gemmatales</taxon>
        <taxon>Gemmataceae</taxon>
        <taxon>Gemmata</taxon>
    </lineage>
</organism>
<reference evidence="6 7" key="1">
    <citation type="submission" date="2021-04" db="EMBL/GenBank/DDBJ databases">
        <authorList>
            <person name="Ivanova A."/>
        </authorList>
    </citation>
    <scope>NUCLEOTIDE SEQUENCE [LARGE SCALE GENOMIC DNA]</scope>
    <source>
        <strain evidence="6 7">G18</strain>
    </source>
</reference>
<feature type="transmembrane region" description="Helical" evidence="4">
    <location>
        <begin position="123"/>
        <end position="140"/>
    </location>
</feature>
<evidence type="ECO:0000313" key="6">
    <source>
        <dbReference type="EMBL" id="MBP3959633.1"/>
    </source>
</evidence>
<keyword evidence="2" id="KW-0808">Transferase</keyword>
<protein>
    <submittedName>
        <fullName evidence="6">1-acyl-sn-glycerol-3-phosphate acyltransferase</fullName>
    </submittedName>
</protein>